<organism evidence="1 2">
    <name type="scientific">Amniculicola lignicola CBS 123094</name>
    <dbReference type="NCBI Taxonomy" id="1392246"/>
    <lineage>
        <taxon>Eukaryota</taxon>
        <taxon>Fungi</taxon>
        <taxon>Dikarya</taxon>
        <taxon>Ascomycota</taxon>
        <taxon>Pezizomycotina</taxon>
        <taxon>Dothideomycetes</taxon>
        <taxon>Pleosporomycetidae</taxon>
        <taxon>Pleosporales</taxon>
        <taxon>Amniculicolaceae</taxon>
        <taxon>Amniculicola</taxon>
    </lineage>
</organism>
<dbReference type="AlphaFoldDB" id="A0A6A5WR42"/>
<name>A0A6A5WR42_9PLEO</name>
<dbReference type="EMBL" id="ML977573">
    <property type="protein sequence ID" value="KAF2003249.1"/>
    <property type="molecule type" value="Genomic_DNA"/>
</dbReference>
<keyword evidence="2" id="KW-1185">Reference proteome</keyword>
<gene>
    <name evidence="1" type="ORF">P154DRAFT_573245</name>
</gene>
<evidence type="ECO:0000313" key="1">
    <source>
        <dbReference type="EMBL" id="KAF2003249.1"/>
    </source>
</evidence>
<protein>
    <submittedName>
        <fullName evidence="1">Uncharacterized protein</fullName>
    </submittedName>
</protein>
<proteinExistence type="predicted"/>
<sequence>MSLLTNDAHHIVLHKELILSQLGAAYREHMVKCGVDESEIDVVFSRPNHQWVASATVYFGKDAYYLVESESKGSPRNAVEDLWDCVISPYWDKRQYLIQGREAFYE</sequence>
<accession>A0A6A5WR42</accession>
<dbReference type="Proteomes" id="UP000799779">
    <property type="component" value="Unassembled WGS sequence"/>
</dbReference>
<reference evidence="1" key="1">
    <citation type="journal article" date="2020" name="Stud. Mycol.">
        <title>101 Dothideomycetes genomes: a test case for predicting lifestyles and emergence of pathogens.</title>
        <authorList>
            <person name="Haridas S."/>
            <person name="Albert R."/>
            <person name="Binder M."/>
            <person name="Bloem J."/>
            <person name="Labutti K."/>
            <person name="Salamov A."/>
            <person name="Andreopoulos B."/>
            <person name="Baker S."/>
            <person name="Barry K."/>
            <person name="Bills G."/>
            <person name="Bluhm B."/>
            <person name="Cannon C."/>
            <person name="Castanera R."/>
            <person name="Culley D."/>
            <person name="Daum C."/>
            <person name="Ezra D."/>
            <person name="Gonzalez J."/>
            <person name="Henrissat B."/>
            <person name="Kuo A."/>
            <person name="Liang C."/>
            <person name="Lipzen A."/>
            <person name="Lutzoni F."/>
            <person name="Magnuson J."/>
            <person name="Mondo S."/>
            <person name="Nolan M."/>
            <person name="Ohm R."/>
            <person name="Pangilinan J."/>
            <person name="Park H.-J."/>
            <person name="Ramirez L."/>
            <person name="Alfaro M."/>
            <person name="Sun H."/>
            <person name="Tritt A."/>
            <person name="Yoshinaga Y."/>
            <person name="Zwiers L.-H."/>
            <person name="Turgeon B."/>
            <person name="Goodwin S."/>
            <person name="Spatafora J."/>
            <person name="Crous P."/>
            <person name="Grigoriev I."/>
        </authorList>
    </citation>
    <scope>NUCLEOTIDE SEQUENCE</scope>
    <source>
        <strain evidence="1">CBS 123094</strain>
    </source>
</reference>
<evidence type="ECO:0000313" key="2">
    <source>
        <dbReference type="Proteomes" id="UP000799779"/>
    </source>
</evidence>